<name>A0A2T2X8B1_9FIRM</name>
<dbReference type="EMBL" id="PXYW01000076">
    <property type="protein sequence ID" value="PSR30719.1"/>
    <property type="molecule type" value="Genomic_DNA"/>
</dbReference>
<proteinExistence type="predicted"/>
<organism evidence="1 2">
    <name type="scientific">Sulfobacillus benefaciens</name>
    <dbReference type="NCBI Taxonomy" id="453960"/>
    <lineage>
        <taxon>Bacteria</taxon>
        <taxon>Bacillati</taxon>
        <taxon>Bacillota</taxon>
        <taxon>Clostridia</taxon>
        <taxon>Eubacteriales</taxon>
        <taxon>Clostridiales Family XVII. Incertae Sedis</taxon>
        <taxon>Sulfobacillus</taxon>
    </lineage>
</organism>
<evidence type="ECO:0000313" key="1">
    <source>
        <dbReference type="EMBL" id="PSR30719.1"/>
    </source>
</evidence>
<protein>
    <submittedName>
        <fullName evidence="1">Uncharacterized protein</fullName>
    </submittedName>
</protein>
<reference evidence="1 2" key="1">
    <citation type="journal article" date="2014" name="BMC Genomics">
        <title>Comparison of environmental and isolate Sulfobacillus genomes reveals diverse carbon, sulfur, nitrogen, and hydrogen metabolisms.</title>
        <authorList>
            <person name="Justice N.B."/>
            <person name="Norman A."/>
            <person name="Brown C.T."/>
            <person name="Singh A."/>
            <person name="Thomas B.C."/>
            <person name="Banfield J.F."/>
        </authorList>
    </citation>
    <scope>NUCLEOTIDE SEQUENCE [LARGE SCALE GENOMIC DNA]</scope>
    <source>
        <strain evidence="1">AMDSBA4</strain>
    </source>
</reference>
<dbReference type="Proteomes" id="UP000242972">
    <property type="component" value="Unassembled WGS sequence"/>
</dbReference>
<sequence>MVIEKPALTILGLSAYTSFSREMDTTSLLDDFAQRFRYVIGRAAPERLAVNYPIYDFCLYRASIKSAWDDLFA</sequence>
<comment type="caution">
    <text evidence="1">The sequence shown here is derived from an EMBL/GenBank/DDBJ whole genome shotgun (WGS) entry which is preliminary data.</text>
</comment>
<accession>A0A2T2X8B1</accession>
<evidence type="ECO:0000313" key="2">
    <source>
        <dbReference type="Proteomes" id="UP000242972"/>
    </source>
</evidence>
<dbReference type="AlphaFoldDB" id="A0A2T2X8B1"/>
<gene>
    <name evidence="1" type="ORF">C7B46_17625</name>
</gene>